<proteinExistence type="evidence at transcript level"/>
<organism evidence="2">
    <name type="scientific">Picea sitchensis</name>
    <name type="common">Sitka spruce</name>
    <name type="synonym">Pinus sitchensis</name>
    <dbReference type="NCBI Taxonomy" id="3332"/>
    <lineage>
        <taxon>Eukaryota</taxon>
        <taxon>Viridiplantae</taxon>
        <taxon>Streptophyta</taxon>
        <taxon>Embryophyta</taxon>
        <taxon>Tracheophyta</taxon>
        <taxon>Spermatophyta</taxon>
        <taxon>Pinopsida</taxon>
        <taxon>Pinidae</taxon>
        <taxon>Conifers I</taxon>
        <taxon>Pinales</taxon>
        <taxon>Pinaceae</taxon>
        <taxon>Picea</taxon>
    </lineage>
</organism>
<dbReference type="CDD" id="cd17058">
    <property type="entry name" value="Ubl_SNRNP25"/>
    <property type="match status" value="1"/>
</dbReference>
<evidence type="ECO:0000313" key="2">
    <source>
        <dbReference type="EMBL" id="ABK21326.1"/>
    </source>
</evidence>
<sequence>MKSREAAILGAGDDSPLLSKEEECNPGSIRLCIFRMDNTSFDVSVPGTASVLELKKAIEDKFGNSQMEEGKISWCHVWGNFCLTYEDRELVNDGSLLSSFGIKDSDELFFVRHMSSASQGEKLHRRKHSTFGVLKKKSSDGANMNGHKTFTHIELHWTRSIRTWFVYTKLWIVGMKADSKNVHRKH</sequence>
<dbReference type="SUPFAM" id="SSF54236">
    <property type="entry name" value="Ubiquitin-like"/>
    <property type="match status" value="1"/>
</dbReference>
<protein>
    <recommendedName>
        <fullName evidence="1">SNRNP25 ubiquitin-like domain-containing protein</fullName>
    </recommendedName>
</protein>
<dbReference type="InterPro" id="IPR040610">
    <property type="entry name" value="SNRNP25_ubiquitin"/>
</dbReference>
<dbReference type="InterPro" id="IPR039690">
    <property type="entry name" value="SNRNP25"/>
</dbReference>
<accession>A9NL15</accession>
<evidence type="ECO:0000259" key="1">
    <source>
        <dbReference type="Pfam" id="PF18036"/>
    </source>
</evidence>
<feature type="domain" description="SNRNP25 ubiquitin-like" evidence="1">
    <location>
        <begin position="29"/>
        <end position="113"/>
    </location>
</feature>
<dbReference type="Gene3D" id="3.10.20.90">
    <property type="entry name" value="Phosphatidylinositol 3-kinase Catalytic Subunit, Chain A, domain 1"/>
    <property type="match status" value="1"/>
</dbReference>
<reference evidence="2" key="1">
    <citation type="journal article" date="2008" name="BMC Genomics">
        <title>A conifer genomics resource of 200,000 spruce (Picea spp.) ESTs and 6,464 high-quality, sequence-finished full-length cDNAs for Sitka spruce (Picea sitchensis).</title>
        <authorList>
            <person name="Ralph S.G."/>
            <person name="Chun H.J."/>
            <person name="Kolosova N."/>
            <person name="Cooper D."/>
            <person name="Oddy C."/>
            <person name="Ritland C.E."/>
            <person name="Kirkpatrick R."/>
            <person name="Moore R."/>
            <person name="Barber S."/>
            <person name="Holt R.A."/>
            <person name="Jones S.J."/>
            <person name="Marra M.A."/>
            <person name="Douglas C.J."/>
            <person name="Ritland K."/>
            <person name="Bohlmann J."/>
        </authorList>
    </citation>
    <scope>NUCLEOTIDE SEQUENCE</scope>
    <source>
        <tissue evidence="2">Green portion of the leader tissue</tissue>
    </source>
</reference>
<dbReference type="PANTHER" id="PTHR14942">
    <property type="entry name" value="U11/U12 SMALL NUCLEAR RIBONUCLEOPROTEIN 25 KDA PROTEIN"/>
    <property type="match status" value="1"/>
</dbReference>
<dbReference type="GO" id="GO:0000398">
    <property type="term" value="P:mRNA splicing, via spliceosome"/>
    <property type="evidence" value="ECO:0007669"/>
    <property type="project" value="InterPro"/>
</dbReference>
<dbReference type="Pfam" id="PF18036">
    <property type="entry name" value="Ubiquitin_4"/>
    <property type="match status" value="1"/>
</dbReference>
<dbReference type="AlphaFoldDB" id="A9NL15"/>
<dbReference type="PANTHER" id="PTHR14942:SF9">
    <property type="entry name" value="OS02G0188500 PROTEIN"/>
    <property type="match status" value="1"/>
</dbReference>
<dbReference type="InterPro" id="IPR029071">
    <property type="entry name" value="Ubiquitin-like_domsf"/>
</dbReference>
<name>A9NL15_PICSI</name>
<dbReference type="EMBL" id="EF081947">
    <property type="protein sequence ID" value="ABK21326.1"/>
    <property type="molecule type" value="mRNA"/>
</dbReference>